<evidence type="ECO:0000313" key="3">
    <source>
        <dbReference type="Proteomes" id="UP000019487"/>
    </source>
</evidence>
<comment type="caution">
    <text evidence="2">The sequence shown here is derived from an EMBL/GenBank/DDBJ whole genome shotgun (WGS) entry which is preliminary data.</text>
</comment>
<gene>
    <name evidence="2" type="ORF">SBOR_2877</name>
</gene>
<protein>
    <submittedName>
        <fullName evidence="2">Uncharacterized protein</fullName>
    </submittedName>
</protein>
<dbReference type="PANTHER" id="PTHR40788">
    <property type="entry name" value="CLR5 DOMAIN-CONTAINING PROTEIN-RELATED"/>
    <property type="match status" value="1"/>
</dbReference>
<dbReference type="STRING" id="1432307.W9CL45"/>
<feature type="compositionally biased region" description="Polar residues" evidence="1">
    <location>
        <begin position="696"/>
        <end position="706"/>
    </location>
</feature>
<feature type="compositionally biased region" description="Polar residues" evidence="1">
    <location>
        <begin position="727"/>
        <end position="755"/>
    </location>
</feature>
<dbReference type="OrthoDB" id="2922289at2759"/>
<dbReference type="HOGENOM" id="CLU_017829_0_0_1"/>
<evidence type="ECO:0000256" key="1">
    <source>
        <dbReference type="SAM" id="MobiDB-lite"/>
    </source>
</evidence>
<name>W9CL45_SCLBF</name>
<dbReference type="EMBL" id="AYSA01000125">
    <property type="protein sequence ID" value="ESZ96733.1"/>
    <property type="molecule type" value="Genomic_DNA"/>
</dbReference>
<organism evidence="2 3">
    <name type="scientific">Sclerotinia borealis (strain F-4128)</name>
    <dbReference type="NCBI Taxonomy" id="1432307"/>
    <lineage>
        <taxon>Eukaryota</taxon>
        <taxon>Fungi</taxon>
        <taxon>Dikarya</taxon>
        <taxon>Ascomycota</taxon>
        <taxon>Pezizomycotina</taxon>
        <taxon>Leotiomycetes</taxon>
        <taxon>Helotiales</taxon>
        <taxon>Sclerotiniaceae</taxon>
        <taxon>Sclerotinia</taxon>
    </lineage>
</organism>
<proteinExistence type="predicted"/>
<accession>W9CL45</accession>
<dbReference type="AlphaFoldDB" id="W9CL45"/>
<evidence type="ECO:0000313" key="2">
    <source>
        <dbReference type="EMBL" id="ESZ96733.1"/>
    </source>
</evidence>
<dbReference type="PANTHER" id="PTHR40788:SF2">
    <property type="entry name" value="CLR5 DOMAIN-CONTAINING PROTEIN"/>
    <property type="match status" value="1"/>
</dbReference>
<sequence length="895" mass="101354">MKRKLPKLCSSRSIDASFQAGQDIRLPGFLMSPEEVEAAICIPACTCVDCEHGFYTAEEQMHPGYWYRGILSSDETKQIAASHVNSIQQGRKYLVERLASHGDIIISRWKKKSQDKRQSLLLEAVPNLCEKRWIIPRHTFTPEGKEIPPINDKGEMEARSPVTRQHLLLQWLSLEVLKTNPAVLFALLHNRTAYPPQDWAAFDARQLNLSFTAGYFDVDFSAKCIVMYGLRYGEVVDWKADPAHRADILGFPKARLVLEAQAYLMSSLRKIVHIILQGIDTNTSRAAEKWKSMISMGFRHSNVVELWSPYTNQAFSSPPLFSINNLISLARIRLEAAADHLWLLQTESAYMKRFIANICHGGIYELIKNTSVSWWIVTEIIAAIASCWRWSWIKNECEHVKKIHDRFRDNIAQGENLPSKYDKAMGALELLVVNEVNRRATLLGKATPSRPGFSHNYVTTRKTQDHGPSALVMSRKGGLASDEIYLFENDPLDYCLVQLKATPDLENFIPFDHETLFSIMEYHLANSNFKEKSRVDEVLSNMVSDLAACHEMLVSIRLHRPQFQARAVDEVTQSENRKVWKVLKMKSFYTDKTVFALGAALFRDFYEVPVPTNRKDMAWVHHSKSLRKALESFWEGIRKDSAMHWKTSGFDEAEIIDELEYISATRTQEYLNATRAEEQQLLAKIESRQKGEKSKALTTVPTQTIWGSEDPTSELVTPPKSKEKTRPTVQDSSTNLPKIENQIANTNTDITPTQTKPHKNKISVTKRAYEMLCHMYPDSAAEGASRKSKSKSKSMEWDTFVHAMSDMGFSARNKGGSAVGFERDYVCEGEVMGGCGNGSGNGSGKIIFHRPHPVARIDPLMLGFMGRRLTRRFGWGREIFGVGDREGDGVGQGEG</sequence>
<feature type="region of interest" description="Disordered" evidence="1">
    <location>
        <begin position="693"/>
        <end position="762"/>
    </location>
</feature>
<reference evidence="2 3" key="1">
    <citation type="journal article" date="2014" name="Genome Announc.">
        <title>Draft genome sequence of Sclerotinia borealis, a psychrophilic plant pathogenic fungus.</title>
        <authorList>
            <person name="Mardanov A.V."/>
            <person name="Beletsky A.V."/>
            <person name="Kadnikov V.V."/>
            <person name="Ignatov A.N."/>
            <person name="Ravin N.V."/>
        </authorList>
    </citation>
    <scope>NUCLEOTIDE SEQUENCE [LARGE SCALE GENOMIC DNA]</scope>
    <source>
        <strain evidence="3">F-4157</strain>
    </source>
</reference>
<dbReference type="Proteomes" id="UP000019487">
    <property type="component" value="Unassembled WGS sequence"/>
</dbReference>
<keyword evidence="3" id="KW-1185">Reference proteome</keyword>